<keyword evidence="11" id="KW-1185">Reference proteome</keyword>
<protein>
    <recommendedName>
        <fullName evidence="9">Ion transport domain-containing protein</fullName>
    </recommendedName>
</protein>
<keyword evidence="6 8" id="KW-0472">Membrane</keyword>
<proteinExistence type="predicted"/>
<evidence type="ECO:0000313" key="10">
    <source>
        <dbReference type="EMBL" id="OQR87322.1"/>
    </source>
</evidence>
<evidence type="ECO:0000256" key="6">
    <source>
        <dbReference type="ARBA" id="ARBA00023136"/>
    </source>
</evidence>
<keyword evidence="4 8" id="KW-1133">Transmembrane helix</keyword>
<gene>
    <name evidence="10" type="ORF">ACHHYP_09111</name>
</gene>
<dbReference type="GO" id="GO:0045944">
    <property type="term" value="P:positive regulation of transcription by RNA polymerase II"/>
    <property type="evidence" value="ECO:0007669"/>
    <property type="project" value="TreeGrafter"/>
</dbReference>
<feature type="repeat" description="ANK" evidence="7">
    <location>
        <begin position="552"/>
        <end position="584"/>
    </location>
</feature>
<dbReference type="GO" id="GO:0016020">
    <property type="term" value="C:membrane"/>
    <property type="evidence" value="ECO:0007669"/>
    <property type="project" value="UniProtKB-SubCell"/>
</dbReference>
<keyword evidence="2 8" id="KW-0812">Transmembrane</keyword>
<dbReference type="InterPro" id="IPR005821">
    <property type="entry name" value="Ion_trans_dom"/>
</dbReference>
<dbReference type="PROSITE" id="PS50297">
    <property type="entry name" value="ANK_REP_REGION"/>
    <property type="match status" value="4"/>
</dbReference>
<dbReference type="SMART" id="SM00248">
    <property type="entry name" value="ANK"/>
    <property type="match status" value="12"/>
</dbReference>
<dbReference type="InterPro" id="IPR050663">
    <property type="entry name" value="Ankyrin-SOCS_Box"/>
</dbReference>
<dbReference type="STRING" id="1202772.A0A1V9YNN6"/>
<comment type="subcellular location">
    <subcellularLocation>
        <location evidence="1">Membrane</location>
        <topology evidence="1">Multi-pass membrane protein</topology>
    </subcellularLocation>
</comment>
<reference evidence="10 11" key="1">
    <citation type="journal article" date="2014" name="Genome Biol. Evol.">
        <title>The secreted proteins of Achlya hypogyna and Thraustotheca clavata identify the ancestral oomycete secretome and reveal gene acquisitions by horizontal gene transfer.</title>
        <authorList>
            <person name="Misner I."/>
            <person name="Blouin N."/>
            <person name="Leonard G."/>
            <person name="Richards T.A."/>
            <person name="Lane C.E."/>
        </authorList>
    </citation>
    <scope>NUCLEOTIDE SEQUENCE [LARGE SCALE GENOMIC DNA]</scope>
    <source>
        <strain evidence="10 11">ATCC 48635</strain>
    </source>
</reference>
<feature type="repeat" description="ANK" evidence="7">
    <location>
        <begin position="191"/>
        <end position="223"/>
    </location>
</feature>
<feature type="domain" description="Ion transport" evidence="9">
    <location>
        <begin position="954"/>
        <end position="1190"/>
    </location>
</feature>
<evidence type="ECO:0000256" key="7">
    <source>
        <dbReference type="PROSITE-ProRule" id="PRU00023"/>
    </source>
</evidence>
<evidence type="ECO:0000256" key="8">
    <source>
        <dbReference type="SAM" id="Phobius"/>
    </source>
</evidence>
<evidence type="ECO:0000259" key="9">
    <source>
        <dbReference type="Pfam" id="PF00520"/>
    </source>
</evidence>
<feature type="transmembrane region" description="Helical" evidence="8">
    <location>
        <begin position="1020"/>
        <end position="1041"/>
    </location>
</feature>
<evidence type="ECO:0000256" key="2">
    <source>
        <dbReference type="ARBA" id="ARBA00022692"/>
    </source>
</evidence>
<keyword evidence="5 7" id="KW-0040">ANK repeat</keyword>
<dbReference type="PANTHER" id="PTHR24193:SF121">
    <property type="entry name" value="ADA2A-CONTAINING COMPLEX COMPONENT 3, ISOFORM D"/>
    <property type="match status" value="1"/>
</dbReference>
<dbReference type="GO" id="GO:0005634">
    <property type="term" value="C:nucleus"/>
    <property type="evidence" value="ECO:0007669"/>
    <property type="project" value="TreeGrafter"/>
</dbReference>
<organism evidence="10 11">
    <name type="scientific">Achlya hypogyna</name>
    <name type="common">Oomycete</name>
    <name type="synonym">Protoachlya hypogyna</name>
    <dbReference type="NCBI Taxonomy" id="1202772"/>
    <lineage>
        <taxon>Eukaryota</taxon>
        <taxon>Sar</taxon>
        <taxon>Stramenopiles</taxon>
        <taxon>Oomycota</taxon>
        <taxon>Saprolegniomycetes</taxon>
        <taxon>Saprolegniales</taxon>
        <taxon>Achlyaceae</taxon>
        <taxon>Achlya</taxon>
    </lineage>
</organism>
<feature type="transmembrane region" description="Helical" evidence="8">
    <location>
        <begin position="1095"/>
        <end position="1114"/>
    </location>
</feature>
<feature type="transmembrane region" description="Helical" evidence="8">
    <location>
        <begin position="1061"/>
        <end position="1083"/>
    </location>
</feature>
<comment type="caution">
    <text evidence="10">The sequence shown here is derived from an EMBL/GenBank/DDBJ whole genome shotgun (WGS) entry which is preliminary data.</text>
</comment>
<dbReference type="Proteomes" id="UP000243579">
    <property type="component" value="Unassembled WGS sequence"/>
</dbReference>
<feature type="transmembrane region" description="Helical" evidence="8">
    <location>
        <begin position="988"/>
        <end position="1008"/>
    </location>
</feature>
<evidence type="ECO:0000256" key="4">
    <source>
        <dbReference type="ARBA" id="ARBA00022989"/>
    </source>
</evidence>
<dbReference type="PROSITE" id="PS50088">
    <property type="entry name" value="ANK_REPEAT"/>
    <property type="match status" value="4"/>
</dbReference>
<dbReference type="EMBL" id="JNBR01001450">
    <property type="protein sequence ID" value="OQR87322.1"/>
    <property type="molecule type" value="Genomic_DNA"/>
</dbReference>
<dbReference type="Pfam" id="PF00023">
    <property type="entry name" value="Ank"/>
    <property type="match status" value="1"/>
</dbReference>
<feature type="transmembrane region" description="Helical" evidence="8">
    <location>
        <begin position="950"/>
        <end position="968"/>
    </location>
</feature>
<accession>A0A1V9YNN6</accession>
<dbReference type="Gene3D" id="1.25.40.20">
    <property type="entry name" value="Ankyrin repeat-containing domain"/>
    <property type="match status" value="5"/>
</dbReference>
<feature type="transmembrane region" description="Helical" evidence="8">
    <location>
        <begin position="1120"/>
        <end position="1140"/>
    </location>
</feature>
<keyword evidence="3" id="KW-0677">Repeat</keyword>
<dbReference type="GO" id="GO:0000976">
    <property type="term" value="F:transcription cis-regulatory region binding"/>
    <property type="evidence" value="ECO:0007669"/>
    <property type="project" value="TreeGrafter"/>
</dbReference>
<dbReference type="InterPro" id="IPR002110">
    <property type="entry name" value="Ankyrin_rpt"/>
</dbReference>
<dbReference type="OrthoDB" id="194358at2759"/>
<dbReference type="InterPro" id="IPR036770">
    <property type="entry name" value="Ankyrin_rpt-contain_sf"/>
</dbReference>
<feature type="repeat" description="ANK" evidence="7">
    <location>
        <begin position="751"/>
        <end position="783"/>
    </location>
</feature>
<evidence type="ECO:0000313" key="11">
    <source>
        <dbReference type="Proteomes" id="UP000243579"/>
    </source>
</evidence>
<dbReference type="PANTHER" id="PTHR24193">
    <property type="entry name" value="ANKYRIN REPEAT PROTEIN"/>
    <property type="match status" value="1"/>
</dbReference>
<dbReference type="SUPFAM" id="SSF48403">
    <property type="entry name" value="Ankyrin repeat"/>
    <property type="match status" value="3"/>
</dbReference>
<dbReference type="GO" id="GO:0005216">
    <property type="term" value="F:monoatomic ion channel activity"/>
    <property type="evidence" value="ECO:0007669"/>
    <property type="project" value="InterPro"/>
</dbReference>
<evidence type="ECO:0000256" key="3">
    <source>
        <dbReference type="ARBA" id="ARBA00022737"/>
    </source>
</evidence>
<dbReference type="Pfam" id="PF00520">
    <property type="entry name" value="Ion_trans"/>
    <property type="match status" value="1"/>
</dbReference>
<evidence type="ECO:0000256" key="1">
    <source>
        <dbReference type="ARBA" id="ARBA00004141"/>
    </source>
</evidence>
<sequence length="1347" mass="147572">MDAELNELSEAEILRRASASDDVLNYQSAATKQTLLHLAAGRGFAMLATTLVQKQVNLNVQDFNGKTAIMVAVETGNVVICRLLIAANADLSLKSHDGHTAFYLAARTDQRSAALLMLPKLKDEGAHELFDAIAQQSPDDLRLLLDAGLSPALTRPDVSQSPALHVVIDNVDLLRVFLEKDASLVNLKDRHGRTALALAATLGHSESCQLLLKFGASLDTKDNRGRSAVHLAACHEQEDVLRLFMAEAPLSFSINAKDDEHRTPLHVLAERGNVRGCALLCKLHAKLNATDVFGSTPMHLAASYGFAELCLLFVRVGALALDCHDAAVCRPGASPHGWAAVSHNRLCTIYSELIDLGVPQTLAKYGTLRIRDLEMNTLLHVAAQHASPLQADYLLHALARLGRIPVDVHNCHGQSPLQLSDQRLLNAAVLRSLGSRDDASFRRGASQGTASDAFAVVESLQLLRVLSEIGEGYGYLGEPSTLCVSDDDGDTVLHALLDSFKEKSPFPTTAAQEELLGSANWLGSPSDGIKLILDKKVSRPLPPLPHVAQNWRGETPLHKAAAMGALGFCRELVRRGASAAVESGPLDARLRDPAGVGTDGWTALNFCVDGAAPAPLVLFLLDQPQALPTTSPAVTQLKKAMATKYPALLPTLQRRLDDESRADPLLTAATARCREFFHGVPDTSAVLVFKIVLETEAHGVAVLKKYAADDCVVRATGDTLLHIFAADTQRDRLPELTYLASQMPVDTPNKRRKTALHYACEHRVVPVVRFLLDRHADLRASCYSPSPSLQLPALGIPKGDPLEATAASDPDATDELWSTPLHLCLRQPLAQLSPKELQANNTIVELLLQRPDALAEPSPMPQSALAAWNAFVFGRLVTDFPFALPKYLDHFVEAKAWYGTTMYSFREVKHVCRNLHRLSEVAPAMLHPAVRNALRAKWTLFGRRIYRKELVLSVLLLVCFTISNYTLVAEDSAASRGGWFPLDTPANVATGVFKVLTWLLALYHLVFVEVWQEWRMNAATYWRSLWNYINLAAYALLLLSIPMDALRVPLAVKESCLSVASLLLLFGLFQGLLVFSYFSVLLFTFSRMLKVALKFCLLQLILLVGFTAAFYLVYHGAPGHTSLGASFATVFFLTFGEINFRDAYAATNNPYRYSAGLCIVVVYLVCVNVVGLNMLIAMMTSEYESIKSQAEVLAVQELARTLQRYESWLGAAALETLYESRALDAFATYEVKTDRGAPVRPLAADDQAAPAPETPVALERFMEELSRVGARLDAAVEVSATLALLVTEIKDARDASKATADEYHGKVLRLEQLMTEHVLTQSTQQQAIMALLQRRDNYRNMEDRNLE</sequence>
<dbReference type="Pfam" id="PF12796">
    <property type="entry name" value="Ank_2"/>
    <property type="match status" value="3"/>
</dbReference>
<name>A0A1V9YNN6_ACHHY</name>
<evidence type="ECO:0000256" key="5">
    <source>
        <dbReference type="ARBA" id="ARBA00023043"/>
    </source>
</evidence>
<feature type="transmembrane region" description="Helical" evidence="8">
    <location>
        <begin position="1152"/>
        <end position="1179"/>
    </location>
</feature>
<feature type="repeat" description="ANK" evidence="7">
    <location>
        <begin position="64"/>
        <end position="96"/>
    </location>
</feature>